<dbReference type="SUPFAM" id="SSF58104">
    <property type="entry name" value="Methyl-accepting chemotaxis protein (MCP) signaling domain"/>
    <property type="match status" value="1"/>
</dbReference>
<dbReference type="SMART" id="SM00091">
    <property type="entry name" value="PAS"/>
    <property type="match status" value="1"/>
</dbReference>
<dbReference type="InterPro" id="IPR035965">
    <property type="entry name" value="PAS-like_dom_sf"/>
</dbReference>
<feature type="domain" description="PAS" evidence="7">
    <location>
        <begin position="25"/>
        <end position="76"/>
    </location>
</feature>
<comment type="caution">
    <text evidence="9">The sequence shown here is derived from an EMBL/GenBank/DDBJ whole genome shotgun (WGS) entry which is preliminary data.</text>
</comment>
<dbReference type="AlphaFoldDB" id="A0A4Q7LWA3"/>
<dbReference type="GO" id="GO:0005886">
    <property type="term" value="C:plasma membrane"/>
    <property type="evidence" value="ECO:0007669"/>
    <property type="project" value="TreeGrafter"/>
</dbReference>
<dbReference type="Pfam" id="PF08447">
    <property type="entry name" value="PAS_3"/>
    <property type="match status" value="1"/>
</dbReference>
<dbReference type="PANTHER" id="PTHR43531:SF7">
    <property type="entry name" value="AEROTAXIS RECEPTOR"/>
    <property type="match status" value="1"/>
</dbReference>
<feature type="domain" description="Methyl-accepting transducer" evidence="6">
    <location>
        <begin position="273"/>
        <end position="502"/>
    </location>
</feature>
<dbReference type="EMBL" id="SGWV01000007">
    <property type="protein sequence ID" value="RZS58318.1"/>
    <property type="molecule type" value="Genomic_DNA"/>
</dbReference>
<name>A0A4Q7LWA3_9BURK</name>
<dbReference type="CDD" id="cd00130">
    <property type="entry name" value="PAS"/>
    <property type="match status" value="1"/>
</dbReference>
<evidence type="ECO:0000313" key="9">
    <source>
        <dbReference type="EMBL" id="RZS58318.1"/>
    </source>
</evidence>
<evidence type="ECO:0000259" key="6">
    <source>
        <dbReference type="PROSITE" id="PS50111"/>
    </source>
</evidence>
<dbReference type="FunFam" id="1.10.287.950:FF:000001">
    <property type="entry name" value="Methyl-accepting chemotaxis sensory transducer"/>
    <property type="match status" value="1"/>
</dbReference>
<dbReference type="PROSITE" id="PS50111">
    <property type="entry name" value="CHEMOTAXIS_TRANSDUC_2"/>
    <property type="match status" value="1"/>
</dbReference>
<dbReference type="GO" id="GO:0004888">
    <property type="term" value="F:transmembrane signaling receptor activity"/>
    <property type="evidence" value="ECO:0007669"/>
    <property type="project" value="TreeGrafter"/>
</dbReference>
<dbReference type="Proteomes" id="UP000293433">
    <property type="component" value="Unassembled WGS sequence"/>
</dbReference>
<comment type="subcellular location">
    <subcellularLocation>
        <location evidence="1">Membrane</location>
    </subcellularLocation>
</comment>
<evidence type="ECO:0000256" key="2">
    <source>
        <dbReference type="ARBA" id="ARBA00029447"/>
    </source>
</evidence>
<organism evidence="9 10">
    <name type="scientific">Sphaerotilus mobilis</name>
    <dbReference type="NCBI Taxonomy" id="47994"/>
    <lineage>
        <taxon>Bacteria</taxon>
        <taxon>Pseudomonadati</taxon>
        <taxon>Pseudomonadota</taxon>
        <taxon>Betaproteobacteria</taxon>
        <taxon>Burkholderiales</taxon>
        <taxon>Sphaerotilaceae</taxon>
        <taxon>Sphaerotilus</taxon>
    </lineage>
</organism>
<dbReference type="Gene3D" id="3.30.450.20">
    <property type="entry name" value="PAS domain"/>
    <property type="match status" value="1"/>
</dbReference>
<evidence type="ECO:0000259" key="8">
    <source>
        <dbReference type="PROSITE" id="PS50885"/>
    </source>
</evidence>
<feature type="domain" description="HAMP" evidence="8">
    <location>
        <begin position="216"/>
        <end position="268"/>
    </location>
</feature>
<dbReference type="SUPFAM" id="SSF55785">
    <property type="entry name" value="PYP-like sensor domain (PAS domain)"/>
    <property type="match status" value="1"/>
</dbReference>
<dbReference type="CDD" id="cd06225">
    <property type="entry name" value="HAMP"/>
    <property type="match status" value="1"/>
</dbReference>
<feature type="region of interest" description="Disordered" evidence="5">
    <location>
        <begin position="285"/>
        <end position="304"/>
    </location>
</feature>
<comment type="similarity">
    <text evidence="2">Belongs to the methyl-accepting chemotaxis (MCP) protein family.</text>
</comment>
<dbReference type="InterPro" id="IPR051310">
    <property type="entry name" value="MCP_chemotaxis"/>
</dbReference>
<dbReference type="SMART" id="SM00283">
    <property type="entry name" value="MA"/>
    <property type="match status" value="1"/>
</dbReference>
<dbReference type="Pfam" id="PF00672">
    <property type="entry name" value="HAMP"/>
    <property type="match status" value="1"/>
</dbReference>
<evidence type="ECO:0000256" key="1">
    <source>
        <dbReference type="ARBA" id="ARBA00004370"/>
    </source>
</evidence>
<dbReference type="OrthoDB" id="9763018at2"/>
<dbReference type="NCBIfam" id="TIGR00229">
    <property type="entry name" value="sensory_box"/>
    <property type="match status" value="1"/>
</dbReference>
<dbReference type="GO" id="GO:0007165">
    <property type="term" value="P:signal transduction"/>
    <property type="evidence" value="ECO:0007669"/>
    <property type="project" value="UniProtKB-KW"/>
</dbReference>
<gene>
    <name evidence="9" type="ORF">EV685_0607</name>
</gene>
<dbReference type="RefSeq" id="WP_130480474.1">
    <property type="nucleotide sequence ID" value="NZ_SGWV01000007.1"/>
</dbReference>
<keyword evidence="10" id="KW-1185">Reference proteome</keyword>
<evidence type="ECO:0000256" key="5">
    <source>
        <dbReference type="SAM" id="MobiDB-lite"/>
    </source>
</evidence>
<dbReference type="Gene3D" id="1.10.287.950">
    <property type="entry name" value="Methyl-accepting chemotaxis protein"/>
    <property type="match status" value="1"/>
</dbReference>
<accession>A0A4Q7LWA3</accession>
<dbReference type="InterPro" id="IPR000014">
    <property type="entry name" value="PAS"/>
</dbReference>
<dbReference type="InterPro" id="IPR003660">
    <property type="entry name" value="HAMP_dom"/>
</dbReference>
<protein>
    <submittedName>
        <fullName evidence="9">Methyl-accepting chemotaxis sensory transducer with Pas/Pac sensor</fullName>
    </submittedName>
</protein>
<feature type="coiled-coil region" evidence="4">
    <location>
        <begin position="432"/>
        <end position="493"/>
    </location>
</feature>
<evidence type="ECO:0000259" key="7">
    <source>
        <dbReference type="PROSITE" id="PS50112"/>
    </source>
</evidence>
<evidence type="ECO:0000256" key="4">
    <source>
        <dbReference type="SAM" id="Coils"/>
    </source>
</evidence>
<dbReference type="PROSITE" id="PS50885">
    <property type="entry name" value="HAMP"/>
    <property type="match status" value="1"/>
</dbReference>
<keyword evidence="3" id="KW-0807">Transducer</keyword>
<dbReference type="CDD" id="cd11386">
    <property type="entry name" value="MCP_signal"/>
    <property type="match status" value="1"/>
</dbReference>
<feature type="compositionally biased region" description="Polar residues" evidence="5">
    <location>
        <begin position="286"/>
        <end position="304"/>
    </location>
</feature>
<dbReference type="InterPro" id="IPR004089">
    <property type="entry name" value="MCPsignal_dom"/>
</dbReference>
<proteinExistence type="inferred from homology"/>
<dbReference type="PROSITE" id="PS50112">
    <property type="entry name" value="PAS"/>
    <property type="match status" value="1"/>
</dbReference>
<dbReference type="PANTHER" id="PTHR43531">
    <property type="entry name" value="PROTEIN ICFG"/>
    <property type="match status" value="1"/>
</dbReference>
<dbReference type="SMART" id="SM00304">
    <property type="entry name" value="HAMP"/>
    <property type="match status" value="1"/>
</dbReference>
<sequence>MRTNLPVSQREFPFPSGATLVSTTDLQGRITYCNPSFITVSGYEREELLGQPHNLVRHPDMPEEAYRDLWATVQAGLPWSAAVKNRRKDGDHYWVLANVTPLMEGDRPVGYMSVRTEATREQIQAAEALYAAMREEKASGREVHVLNGGELRRKGPAGRLRRLFQLDAAHQVVALHLLTAAATFGVIELSLLLDAGMWPWLLLLPIALANGAWTRRVAFNPIARLTDYANRIAAGDLTQRLDVRSRGVVGQCERALNQLGVNLLAIVGDARSGVHHLRNTAGELAQGNQDLSGRTESQASSLEQTAASMEQITGTVRQSAESARGAAAFADQVNAVTQRTAQAVDGVSQTMQEINRSSARINEIIGVIDGIAFQTNILALNAAVEAARAGEQGRGFAVVAAEVRSLAQRTTGAAREVKQLIQDSTAKVGAGAQQTEQARSSMEEALESVRRMAALVGEIDTGAGEQLSGISQVNEAVAHMDALTQQNAALVEQLAAAAMAVRSESEAVAEIVNVFRLNASEHRPASDAVALRREMKGVRAGG</sequence>
<evidence type="ECO:0000313" key="10">
    <source>
        <dbReference type="Proteomes" id="UP000293433"/>
    </source>
</evidence>
<dbReference type="GO" id="GO:0006935">
    <property type="term" value="P:chemotaxis"/>
    <property type="evidence" value="ECO:0007669"/>
    <property type="project" value="TreeGrafter"/>
</dbReference>
<reference evidence="9 10" key="1">
    <citation type="submission" date="2019-02" db="EMBL/GenBank/DDBJ databases">
        <title>Genomic Encyclopedia of Type Strains, Phase IV (KMG-IV): sequencing the most valuable type-strain genomes for metagenomic binning, comparative biology and taxonomic classification.</title>
        <authorList>
            <person name="Goeker M."/>
        </authorList>
    </citation>
    <scope>NUCLEOTIDE SEQUENCE [LARGE SCALE GENOMIC DNA]</scope>
    <source>
        <strain evidence="9 10">DSM 10617</strain>
    </source>
</reference>
<dbReference type="InterPro" id="IPR013655">
    <property type="entry name" value="PAS_fold_3"/>
</dbReference>
<keyword evidence="4" id="KW-0175">Coiled coil</keyword>
<evidence type="ECO:0000256" key="3">
    <source>
        <dbReference type="PROSITE-ProRule" id="PRU00284"/>
    </source>
</evidence>
<dbReference type="Pfam" id="PF00015">
    <property type="entry name" value="MCPsignal"/>
    <property type="match status" value="1"/>
</dbReference>